<name>A0A7W8KDE9_9DEIO</name>
<feature type="region of interest" description="Disordered" evidence="1">
    <location>
        <begin position="946"/>
        <end position="972"/>
    </location>
</feature>
<reference evidence="6" key="2">
    <citation type="journal article" date="2019" name="Int. J. Syst. Evol. Microbiol.">
        <title>The Global Catalogue of Microorganisms (GCM) 10K type strain sequencing project: providing services to taxonomists for standard genome sequencing and annotation.</title>
        <authorList>
            <consortium name="The Broad Institute Genomics Platform"/>
            <consortium name="The Broad Institute Genome Sequencing Center for Infectious Disease"/>
            <person name="Wu L."/>
            <person name="Ma J."/>
        </authorList>
    </citation>
    <scope>NUCLEOTIDE SEQUENCE [LARGE SCALE GENOMIC DNA]</scope>
    <source>
        <strain evidence="6">CGMCC 1.18437</strain>
    </source>
</reference>
<evidence type="ECO:0000256" key="1">
    <source>
        <dbReference type="SAM" id="MobiDB-lite"/>
    </source>
</evidence>
<accession>A0A7W8KDE9</accession>
<reference evidence="3" key="4">
    <citation type="submission" date="2024-05" db="EMBL/GenBank/DDBJ databases">
        <authorList>
            <person name="Sun Q."/>
            <person name="Zhou Y."/>
        </authorList>
    </citation>
    <scope>NUCLEOTIDE SEQUENCE</scope>
    <source>
        <strain evidence="3">CGMCC 1.18437</strain>
    </source>
</reference>
<evidence type="ECO:0000313" key="4">
    <source>
        <dbReference type="EMBL" id="MBB5376119.1"/>
    </source>
</evidence>
<feature type="chain" id="PRO_5031489152" description="DUF11 domain-containing protein" evidence="2">
    <location>
        <begin position="25"/>
        <end position="1621"/>
    </location>
</feature>
<evidence type="ECO:0008006" key="7">
    <source>
        <dbReference type="Google" id="ProtNLM"/>
    </source>
</evidence>
<protein>
    <recommendedName>
        <fullName evidence="7">DUF11 domain-containing protein</fullName>
    </recommendedName>
</protein>
<dbReference type="EMBL" id="BNAJ01000003">
    <property type="protein sequence ID" value="GHF40659.1"/>
    <property type="molecule type" value="Genomic_DNA"/>
</dbReference>
<dbReference type="Proteomes" id="UP000539473">
    <property type="component" value="Unassembled WGS sequence"/>
</dbReference>
<sequence>MPTDPVRLATALTALLAAGAGAGAQDTGSATTLPLTSVGKPLMWSVGDQQLRLDVPVAGRVRLELYSPRLDPADYRGDTYYGDERYVPGESVTTTFTLLDEADQPVLTRTYTPGAQEWDTLLDRELPAGQYRLQASTQGHAKNTFAVRLGGVSAALSADTLTVNIHSREWVPALKLTLDGQPHVLRMYDGDGPEELDARLRADDGTVYPLPVSADLDEVDLPLPLRAGGYTLELRQPPAARQFSNTVGFRVTRAGQPTPITLGRVDRTGTLKVSAQLVLPGGAQPTGADVLIGAVPTRVDGQLTQTVPAGRYAVTPAAVPGAQVEAGPAVDVPEHGQAEATVRVRPQVQLSVAADKTVVCPGDTVTVTARADTAYAGELPLDLSVDAPGLTLHTPAAVQGTLTAGTPGELVVTGTATQAGPLTVRAVLAGWNQTRDVHVDVRPDATSVTLQRAPLGPATVGDVIPVRVTVTNTAGVPVPFLLHDQPGAGLEAMERAELDGTLLPGESRTLAYSARVTQPGELRAEASLVSEGCAATQTVQGTVLAHAAPQPAPAAPTPVVDAPAPAEAVTVPLPSPAAAPALPAVERVSTVTLPFDAPGQARELVVAQAIPDGAALVPGSSRVDGEVVADPLRGPSGVAYWTLPQRSAAKATVRGAVTYDLAHTVALADLPAPALLARYAGDRSEVLMGQLDQADLKAAAPQGSAESATENSGAIKQPLDGSLIRVRDRIAVVVEQAAGQSGALSVNGQVVGGDRIGEITEDGVRGVTRITYVGVPLRPGPNTLQLGTDTVTVHLAGPTAQLRVQPEQLVADGSTPLRVRFRALDAYGHTSAQTTVSLRSTLEITTPDAAPGESGFQLRLVNGEGVLELQPQSSPTTLTLDVLDGGAVQPYTFEVRPDGHRVGVGMLSATLGLDGHLSVADDLRVQARASLETPLGSGKLYVAADTGGLPTDRDPLQRNAVSGDRSTESAPLQGLDPVALTYDHPDFRVDYRQSSVPVDVLPVGEQLTALTASSKGAARVSGFVALVPEDRVTGQRIVPEGTRLLRLPTGGIEDGSETLTLLTREHGTGKELRRLTLRRNVDYLLDVRTGIITLARALDPVDADLNDVVVVADYRLQSALGHRTLAAGAQFRYTARTYSVGVAAVRLDDAVTVGARATYDDGTVRADGLLAYSGGLQASVDAGVKLGADTAVAAKLRYQDAGYAGLAPIAPGLTVGVDATRRISPTLTASAQAEYHDTGADAARVQGGSVTARADYQLAPFTVGAGLKSAFGDQHGLAAVVGVGYHRSPVDVDITHSQPLGGAGGTLDSTTTVTTRYALTDTLTLGLTDQLNWRTGNTAAVTLDSTLGATNYAATYDLPGSGGQGNRARFGVTTALPLGERLSAGLRGSATYDLNAARGELGAGADLHYTSDGVVATTGTDVTVGARGFGVVLRGGVSGRLTDQLTVTADGLVEFGAGKGGVRAAVGYAYRSAALNSLGTVRYVTGTLAGGAPEFSSTLAAEYRQANWAVRGGLDTRTLLDDPGSFTLQGSVGATVYVTDYFGLGAWGRAVTQPGSHTAQYGLGLEASVRALPGTWITAGYNPVGFDGVGTTYTKRGAYLRVDLTLDDSLLSGQNADAAQP</sequence>
<reference evidence="4 5" key="3">
    <citation type="submission" date="2020-08" db="EMBL/GenBank/DDBJ databases">
        <title>Genomic Encyclopedia of Type Strains, Phase IV (KMG-IV): sequencing the most valuable type-strain genomes for metagenomic binning, comparative biology and taxonomic classification.</title>
        <authorList>
            <person name="Goeker M."/>
        </authorList>
    </citation>
    <scope>NUCLEOTIDE SEQUENCE [LARGE SCALE GENOMIC DNA]</scope>
    <source>
        <strain evidence="4 5">DSM 27521</strain>
    </source>
</reference>
<keyword evidence="2" id="KW-0732">Signal</keyword>
<dbReference type="EMBL" id="JACHFK010000003">
    <property type="protein sequence ID" value="MBB5376119.1"/>
    <property type="molecule type" value="Genomic_DNA"/>
</dbReference>
<keyword evidence="6" id="KW-1185">Reference proteome</keyword>
<evidence type="ECO:0000313" key="3">
    <source>
        <dbReference type="EMBL" id="GHF40659.1"/>
    </source>
</evidence>
<evidence type="ECO:0000313" key="6">
    <source>
        <dbReference type="Proteomes" id="UP000619376"/>
    </source>
</evidence>
<dbReference type="Proteomes" id="UP000619376">
    <property type="component" value="Unassembled WGS sequence"/>
</dbReference>
<dbReference type="RefSeq" id="WP_184110393.1">
    <property type="nucleotide sequence ID" value="NZ_BNAJ01000003.1"/>
</dbReference>
<proteinExistence type="predicted"/>
<evidence type="ECO:0000256" key="2">
    <source>
        <dbReference type="SAM" id="SignalP"/>
    </source>
</evidence>
<comment type="caution">
    <text evidence="4">The sequence shown here is derived from an EMBL/GenBank/DDBJ whole genome shotgun (WGS) entry which is preliminary data.</text>
</comment>
<feature type="signal peptide" evidence="2">
    <location>
        <begin position="1"/>
        <end position="24"/>
    </location>
</feature>
<reference evidence="3" key="1">
    <citation type="journal article" date="2014" name="Int. J. Syst. Evol. Microbiol.">
        <title>Complete genome of a new Firmicutes species belonging to the dominant human colonic microbiota ('Ruminococcus bicirculans') reveals two chromosomes and a selective capacity to utilize plant glucans.</title>
        <authorList>
            <consortium name="NISC Comparative Sequencing Program"/>
            <person name="Wegmann U."/>
            <person name="Louis P."/>
            <person name="Goesmann A."/>
            <person name="Henrissat B."/>
            <person name="Duncan S.H."/>
            <person name="Flint H.J."/>
        </authorList>
    </citation>
    <scope>NUCLEOTIDE SEQUENCE</scope>
    <source>
        <strain evidence="3">CGMCC 1.18437</strain>
    </source>
</reference>
<gene>
    <name evidence="3" type="ORF">GCM10017781_16640</name>
    <name evidence="4" type="ORF">HNQ07_001576</name>
</gene>
<organism evidence="4 5">
    <name type="scientific">Deinococcus metalli</name>
    <dbReference type="NCBI Taxonomy" id="1141878"/>
    <lineage>
        <taxon>Bacteria</taxon>
        <taxon>Thermotogati</taxon>
        <taxon>Deinococcota</taxon>
        <taxon>Deinococci</taxon>
        <taxon>Deinococcales</taxon>
        <taxon>Deinococcaceae</taxon>
        <taxon>Deinococcus</taxon>
    </lineage>
</organism>
<evidence type="ECO:0000313" key="5">
    <source>
        <dbReference type="Proteomes" id="UP000539473"/>
    </source>
</evidence>